<protein>
    <submittedName>
        <fullName evidence="2">Uncharacterized protein</fullName>
    </submittedName>
</protein>
<evidence type="ECO:0000313" key="2">
    <source>
        <dbReference type="EMBL" id="AHB50260.1"/>
    </source>
</evidence>
<dbReference type="EMBL" id="CP006912">
    <property type="protein sequence ID" value="AHB50260.1"/>
    <property type="molecule type" value="Genomic_DNA"/>
</dbReference>
<gene>
    <name evidence="2" type="ORF">W911_12505</name>
</gene>
<keyword evidence="3" id="KW-1185">Reference proteome</keyword>
<dbReference type="HOGENOM" id="CLU_2935305_0_0_5"/>
<proteinExistence type="predicted"/>
<evidence type="ECO:0000256" key="1">
    <source>
        <dbReference type="SAM" id="MobiDB-lite"/>
    </source>
</evidence>
<dbReference type="AlphaFoldDB" id="V5SJJ0"/>
<accession>V5SJJ0</accession>
<organism evidence="2 3">
    <name type="scientific">Hyphomicrobium nitrativorans NL23</name>
    <dbReference type="NCBI Taxonomy" id="1029756"/>
    <lineage>
        <taxon>Bacteria</taxon>
        <taxon>Pseudomonadati</taxon>
        <taxon>Pseudomonadota</taxon>
        <taxon>Alphaproteobacteria</taxon>
        <taxon>Hyphomicrobiales</taxon>
        <taxon>Hyphomicrobiaceae</taxon>
        <taxon>Hyphomicrobium</taxon>
    </lineage>
</organism>
<name>V5SJJ0_9HYPH</name>
<dbReference type="Proteomes" id="UP000018542">
    <property type="component" value="Chromosome"/>
</dbReference>
<dbReference type="STRING" id="1029756.W911_12505"/>
<dbReference type="PATRIC" id="fig|1029756.8.peg.2597"/>
<evidence type="ECO:0000313" key="3">
    <source>
        <dbReference type="Proteomes" id="UP000018542"/>
    </source>
</evidence>
<reference evidence="2 3" key="1">
    <citation type="journal article" date="2014" name="Genome Announc.">
        <title>Complete Genome Sequence of Hyphomicrobium nitrativorans Strain NL23, a Denitrifying Bacterium Isolated from Biofilm of a Methanol-Fed Denitrification System Treating Seawater at the Montreal Biodome.</title>
        <authorList>
            <person name="Martineau C."/>
            <person name="Villeneuve C."/>
            <person name="Mauffrey F."/>
            <person name="Villemur R."/>
        </authorList>
    </citation>
    <scope>NUCLEOTIDE SEQUENCE [LARGE SCALE GENOMIC DNA]</scope>
    <source>
        <strain evidence="2">NL23</strain>
    </source>
</reference>
<dbReference type="KEGG" id="hni:W911_12505"/>
<feature type="region of interest" description="Disordered" evidence="1">
    <location>
        <begin position="33"/>
        <end position="60"/>
    </location>
</feature>
<sequence>MKIGARLDGGGFQRIEALVAAVRRRAMARAEVLRATRTEAGTRPRETQPRVERGDDEAMR</sequence>